<evidence type="ECO:0000313" key="2">
    <source>
        <dbReference type="Proteomes" id="UP000192140"/>
    </source>
</evidence>
<proteinExistence type="predicted"/>
<keyword evidence="2" id="KW-1185">Reference proteome</keyword>
<evidence type="ECO:0000313" key="1">
    <source>
        <dbReference type="EMBL" id="CVI63015.1"/>
    </source>
</evidence>
<dbReference type="Proteomes" id="UP000192140">
    <property type="component" value="Unassembled WGS sequence"/>
</dbReference>
<organism evidence="1 2">
    <name type="scientific">Agrobacterium deltaense NCPPB 1641</name>
    <dbReference type="NCBI Taxonomy" id="1183425"/>
    <lineage>
        <taxon>Bacteria</taxon>
        <taxon>Pseudomonadati</taxon>
        <taxon>Pseudomonadota</taxon>
        <taxon>Alphaproteobacteria</taxon>
        <taxon>Hyphomicrobiales</taxon>
        <taxon>Rhizobiaceae</taxon>
        <taxon>Rhizobium/Agrobacterium group</taxon>
        <taxon>Agrobacterium</taxon>
    </lineage>
</organism>
<sequence length="581" mass="63968">MSILIHPLHRPAVAPGFLFRRTEMTDFSFHAEVAAEAIEKVGRLFNATIDDILGELLQNARRAGATKVMIDQIDDPRFGKAVRIVDNGTGLEDPRSLFSLGHSGWSETLSRSEDAAGMGFFVLANRGATIIARRKGSSGSWLVQATADAFHGKQPVNVGAGPQDHQGVTIIFPETGNENVAGAVQHAARFYPIPVEFNGATMPSSDFLGDAEHIEEWRGIRIGVFSSNPGRYNFDNANFHGVTLGMPLPELRQSWHRSFFARVDVVDCAHLKLVLPARKEVVRNEMFDALLEEVDRIYFRLTAASGPHSLSFKDYQRGRSLGIDLNEAAPALRPFSPVFAESDRNELLPAKQISQNAHIYEGGGPLEEQNVARAFADWGDAPPIFEPNRAFAGYFWYDRLSRIVLKSYKMVIGDAGEEIDPVGSVETEGRPDRLEIVLETGDAKAVDIRHLETDLIVAGPEYGSLHEADILVTRKSTITPLALRMFLIDALFCPSDDTDDASYDQQLEWFSDEAEDLSVNLLMSAAEADINAIIRAVEREVAWRVPKKGSIVIRIDDRKVSVEGMPCAEDAAAESQPDLAG</sequence>
<dbReference type="EMBL" id="FCNP01000049">
    <property type="protein sequence ID" value="CVI63015.1"/>
    <property type="molecule type" value="Genomic_DNA"/>
</dbReference>
<reference evidence="1" key="1">
    <citation type="submission" date="2016-01" db="EMBL/GenBank/DDBJ databases">
        <authorList>
            <person name="Regsiter A."/>
            <person name="william w."/>
        </authorList>
    </citation>
    <scope>NUCLEOTIDE SEQUENCE</scope>
    <source>
        <strain evidence="1">NCPPB 1641</strain>
    </source>
</reference>
<dbReference type="SUPFAM" id="SSF55874">
    <property type="entry name" value="ATPase domain of HSP90 chaperone/DNA topoisomerase II/histidine kinase"/>
    <property type="match status" value="1"/>
</dbReference>
<name>A0A1S7U896_9HYPH</name>
<dbReference type="InterPro" id="IPR036890">
    <property type="entry name" value="HATPase_C_sf"/>
</dbReference>
<gene>
    <name evidence="1" type="ORF">AGR7A_pAt20059</name>
</gene>
<accession>A0A1S7U896</accession>
<comment type="caution">
    <text evidence="1">The sequence shown here is derived from an EMBL/GenBank/DDBJ whole genome shotgun (WGS) entry which is preliminary data.</text>
</comment>
<protein>
    <recommendedName>
        <fullName evidence="3">ATP-binding protein</fullName>
    </recommendedName>
</protein>
<evidence type="ECO:0008006" key="3">
    <source>
        <dbReference type="Google" id="ProtNLM"/>
    </source>
</evidence>
<dbReference type="AlphaFoldDB" id="A0A1S7U896"/>